<reference evidence="12" key="1">
    <citation type="journal article" date="2019" name="Int. J. Syst. Evol. Microbiol.">
        <title>The Global Catalogue of Microorganisms (GCM) 10K type strain sequencing project: providing services to taxonomists for standard genome sequencing and annotation.</title>
        <authorList>
            <consortium name="The Broad Institute Genomics Platform"/>
            <consortium name="The Broad Institute Genome Sequencing Center for Infectious Disease"/>
            <person name="Wu L."/>
            <person name="Ma J."/>
        </authorList>
    </citation>
    <scope>NUCLEOTIDE SEQUENCE [LARGE SCALE GENOMIC DNA]</scope>
    <source>
        <strain evidence="12">NBRC 105830</strain>
    </source>
</reference>
<sequence length="250" mass="26358">MNDRVTDILVVAPARNEAGLLPRCLSALTAAADNLAVSRPSLACHITVVLDSCTDASAAVVARHHGIAAFPTSAGNVGAARRQAVSWAAASYANDVPPEHVWVAMTDADTEVPDHWLTQQIVLAEQGHDLLLGTVEPKESDLTVEDYQRWWRDYDLRDGHGHVHGANLGFRLSTYLAAGGFTDVSVHEDVVLVAGIRAAGGRVRATASLHAVTSGRLTGRTPDGFAGYLSQLQTVRSTAARSPSGATGLP</sequence>
<comment type="caution">
    <text evidence="11">The sequence shown here is derived from an EMBL/GenBank/DDBJ whole genome shotgun (WGS) entry which is preliminary data.</text>
</comment>
<dbReference type="InterPro" id="IPR029044">
    <property type="entry name" value="Nucleotide-diphossugar_trans"/>
</dbReference>
<evidence type="ECO:0000256" key="3">
    <source>
        <dbReference type="ARBA" id="ARBA00022676"/>
    </source>
</evidence>
<evidence type="ECO:0000256" key="1">
    <source>
        <dbReference type="ARBA" id="ARBA00004236"/>
    </source>
</evidence>
<dbReference type="GO" id="GO:0016740">
    <property type="term" value="F:transferase activity"/>
    <property type="evidence" value="ECO:0007669"/>
    <property type="project" value="UniProtKB-KW"/>
</dbReference>
<dbReference type="PANTHER" id="PTHR43646">
    <property type="entry name" value="GLYCOSYLTRANSFERASE"/>
    <property type="match status" value="1"/>
</dbReference>
<evidence type="ECO:0000256" key="7">
    <source>
        <dbReference type="ARBA" id="ARBA00037904"/>
    </source>
</evidence>
<evidence type="ECO:0000256" key="6">
    <source>
        <dbReference type="ARBA" id="ARBA00037281"/>
    </source>
</evidence>
<dbReference type="Pfam" id="PF00535">
    <property type="entry name" value="Glycos_transf_2"/>
    <property type="match status" value="1"/>
</dbReference>
<dbReference type="Gene3D" id="3.90.550.10">
    <property type="entry name" value="Spore Coat Polysaccharide Biosynthesis Protein SpsA, Chain A"/>
    <property type="match status" value="1"/>
</dbReference>
<keyword evidence="3" id="KW-0328">Glycosyltransferase</keyword>
<comment type="function">
    <text evidence="6">Catalyzes the glycosylation of 4,4'-diaponeurosporenoate, i.e. the esterification of glucose at the C1'' position with the carboxyl group of 4,4'-diaponeurosporenic acid, to form glycosyl-4,4'-diaponeurosporenoate. This is a step in the biosynthesis of staphyloxanthin, an orange pigment present in most staphylococci strains.</text>
</comment>
<keyword evidence="5" id="KW-0472">Membrane</keyword>
<gene>
    <name evidence="11" type="primary">gtrB</name>
    <name evidence="11" type="ORF">GCM10025862_38130</name>
</gene>
<evidence type="ECO:0000256" key="8">
    <source>
        <dbReference type="ARBA" id="ARBA00038120"/>
    </source>
</evidence>
<evidence type="ECO:0000256" key="5">
    <source>
        <dbReference type="ARBA" id="ARBA00023136"/>
    </source>
</evidence>
<evidence type="ECO:0000256" key="2">
    <source>
        <dbReference type="ARBA" id="ARBA00022475"/>
    </source>
</evidence>
<evidence type="ECO:0000256" key="4">
    <source>
        <dbReference type="ARBA" id="ARBA00022679"/>
    </source>
</evidence>
<evidence type="ECO:0000256" key="9">
    <source>
        <dbReference type="ARBA" id="ARBA00040345"/>
    </source>
</evidence>
<accession>A0ABQ6HTR9</accession>
<comment type="similarity">
    <text evidence="8">Belongs to the glycosyltransferase 2 family. CrtQ subfamily.</text>
</comment>
<keyword evidence="2" id="KW-1003">Cell membrane</keyword>
<dbReference type="SUPFAM" id="SSF53448">
    <property type="entry name" value="Nucleotide-diphospho-sugar transferases"/>
    <property type="match status" value="1"/>
</dbReference>
<proteinExistence type="inferred from homology"/>
<name>A0ABQ6HTR9_9MICO</name>
<dbReference type="EMBL" id="BSUJ01000001">
    <property type="protein sequence ID" value="GMA21792.1"/>
    <property type="molecule type" value="Genomic_DNA"/>
</dbReference>
<evidence type="ECO:0000313" key="12">
    <source>
        <dbReference type="Proteomes" id="UP001157109"/>
    </source>
</evidence>
<comment type="pathway">
    <text evidence="7">Carotenoid biosynthesis; staphyloxanthin biosynthesis; staphyloxanthin from farnesyl diphosphate: step 4/5.</text>
</comment>
<dbReference type="Proteomes" id="UP001157109">
    <property type="component" value="Unassembled WGS sequence"/>
</dbReference>
<evidence type="ECO:0000313" key="11">
    <source>
        <dbReference type="EMBL" id="GMA21792.1"/>
    </source>
</evidence>
<organism evidence="11 12">
    <name type="scientific">Arsenicicoccus piscis</name>
    <dbReference type="NCBI Taxonomy" id="673954"/>
    <lineage>
        <taxon>Bacteria</taxon>
        <taxon>Bacillati</taxon>
        <taxon>Actinomycetota</taxon>
        <taxon>Actinomycetes</taxon>
        <taxon>Micrococcales</taxon>
        <taxon>Intrasporangiaceae</taxon>
        <taxon>Arsenicicoccus</taxon>
    </lineage>
</organism>
<comment type="subcellular location">
    <subcellularLocation>
        <location evidence="1">Cell membrane</location>
    </subcellularLocation>
</comment>
<evidence type="ECO:0000259" key="10">
    <source>
        <dbReference type="Pfam" id="PF00535"/>
    </source>
</evidence>
<protein>
    <recommendedName>
        <fullName evidence="9">4,4'-diaponeurosporenoate glycosyltransferase</fullName>
    </recommendedName>
</protein>
<feature type="domain" description="Glycosyltransferase 2-like" evidence="10">
    <location>
        <begin position="10"/>
        <end position="149"/>
    </location>
</feature>
<keyword evidence="12" id="KW-1185">Reference proteome</keyword>
<dbReference type="RefSeq" id="WP_284284995.1">
    <property type="nucleotide sequence ID" value="NZ_BSUJ01000001.1"/>
</dbReference>
<dbReference type="PANTHER" id="PTHR43646:SF2">
    <property type="entry name" value="GLYCOSYLTRANSFERASE 2-LIKE DOMAIN-CONTAINING PROTEIN"/>
    <property type="match status" value="1"/>
</dbReference>
<dbReference type="InterPro" id="IPR001173">
    <property type="entry name" value="Glyco_trans_2-like"/>
</dbReference>
<keyword evidence="4 11" id="KW-0808">Transferase</keyword>